<keyword evidence="2" id="KW-0378">Hydrolase</keyword>
<geneLocation type="chloroplast" evidence="2"/>
<feature type="domain" description="Homing endonuclease LAGLIDADG" evidence="1">
    <location>
        <begin position="41"/>
        <end position="219"/>
    </location>
</feature>
<keyword evidence="2" id="KW-0255">Endonuclease</keyword>
<accession>A0A097KK34</accession>
<reference evidence="2" key="1">
    <citation type="journal article" date="2014" name="BMC Evol. Biol.">
        <title>Chloroplast phylogenomic analysis resolves deep-level relationships within the green algal class Trebouxiophyceae.</title>
        <authorList>
            <person name="Lemieux C."/>
            <person name="Otis C."/>
            <person name="Turmel M."/>
        </authorList>
    </citation>
    <scope>NUCLEOTIDE SEQUENCE</scope>
</reference>
<name>A0A097KK34_9CHLO</name>
<protein>
    <submittedName>
        <fullName evidence="2">Putative LAGLIDADG homing endonuclease</fullName>
    </submittedName>
</protein>
<dbReference type="InterPro" id="IPR027434">
    <property type="entry name" value="Homing_endonucl"/>
</dbReference>
<dbReference type="EMBL" id="KM462862">
    <property type="protein sequence ID" value="AIT93542.1"/>
    <property type="molecule type" value="Genomic_DNA"/>
</dbReference>
<organism evidence="2">
    <name type="scientific">Prasiolopsis wulf-kochii</name>
    <dbReference type="NCBI Taxonomy" id="3239232"/>
    <lineage>
        <taxon>Eukaryota</taxon>
        <taxon>Viridiplantae</taxon>
        <taxon>Chlorophyta</taxon>
        <taxon>core chlorophytes</taxon>
        <taxon>Trebouxiophyceae</taxon>
        <taxon>Prasiolales</taxon>
        <taxon>Prasiolaceae</taxon>
        <taxon>Prasiolopsis</taxon>
    </lineage>
</organism>
<keyword evidence="2" id="KW-0540">Nuclease</keyword>
<keyword evidence="2" id="KW-0150">Chloroplast</keyword>
<evidence type="ECO:0000313" key="2">
    <source>
        <dbReference type="EMBL" id="AIT93542.1"/>
    </source>
</evidence>
<keyword evidence="2" id="KW-0934">Plastid</keyword>
<evidence type="ECO:0000259" key="1">
    <source>
        <dbReference type="Pfam" id="PF03161"/>
    </source>
</evidence>
<dbReference type="InterPro" id="IPR004860">
    <property type="entry name" value="LAGLIDADG_dom"/>
</dbReference>
<proteinExistence type="predicted"/>
<gene>
    <name evidence="2" type="primary">orf261</name>
</gene>
<dbReference type="Gene3D" id="3.10.28.10">
    <property type="entry name" value="Homing endonucleases"/>
    <property type="match status" value="2"/>
</dbReference>
<dbReference type="AlphaFoldDB" id="A0A097KK34"/>
<dbReference type="GO" id="GO:0004519">
    <property type="term" value="F:endonuclease activity"/>
    <property type="evidence" value="ECO:0007669"/>
    <property type="project" value="UniProtKB-KW"/>
</dbReference>
<dbReference type="SUPFAM" id="SSF55608">
    <property type="entry name" value="Homing endonucleases"/>
    <property type="match status" value="1"/>
</dbReference>
<sequence>MNNQEIVSMKNSGSSVTQPLKNVNLTRKILKNIPLSDTCISIILGSILGDGSLKIHKNYKNARFKFRHSVIQREYFEWKVSALKEISSGNCIVVQKQDGFSKNQKLLYQSRALESLTTIYNVTSSHNNLDIKRSWLNHLTPLSLAIWWLDDGSLVSNRRKGVLCTDNFTEKSVNILSQYLFVVWGVSTRVTSISSNNREFATKAKYFRIWFSTTQLKKFLRIILPYIPTKSCVPKVLILYKDLDLQQRWISEVKNLLPKFK</sequence>
<dbReference type="Pfam" id="PF03161">
    <property type="entry name" value="LAGLIDADG_2"/>
    <property type="match status" value="1"/>
</dbReference>